<dbReference type="GO" id="GO:0010468">
    <property type="term" value="P:regulation of gene expression"/>
    <property type="evidence" value="ECO:0007669"/>
    <property type="project" value="InterPro"/>
</dbReference>
<protein>
    <submittedName>
        <fullName evidence="2">Uncharacterized protein</fullName>
    </submittedName>
</protein>
<keyword evidence="3" id="KW-1185">Reference proteome</keyword>
<comment type="caution">
    <text evidence="2">The sequence shown here is derived from an EMBL/GenBank/DDBJ whole genome shotgun (WGS) entry which is preliminary data.</text>
</comment>
<dbReference type="EMBL" id="JACMSC010000013">
    <property type="protein sequence ID" value="KAG6493794.1"/>
    <property type="molecule type" value="Genomic_DNA"/>
</dbReference>
<dbReference type="AlphaFoldDB" id="A0A8J5FTY2"/>
<sequence>MKPPTRRPKKDVEAKEEEPMSAMKTTAALTGRRMATRKVVITPVAVEQEDGDMVVSARVTACHGKITRQPTRAGTEDGAMPTMRSARIRTKTEESAVKIGSLFLEVEPEQGMEIINALKLMKLLKWPPKAVEFDDELGSVVQHHEGVKIKDNFDGNEDEVCIDEDRIVESGADDAKEDENLVITKDDVAEHIKEEEDDEIKCATDEKGKSEEIDPDDEIPGVKVIASDSQDEVSVIHAVNAGGDDEMLEESFKAHNTFNPKQKMALPKQPNLRPRLLLDANWITKVVNFELSKTGPVMDDTHIFSKFLHTEYGGPGTLLVIPFIDMADTLREKGLPGAPQAARAAVVWAQKHVDKDWKEWPVGRDLNSDSG</sequence>
<dbReference type="PANTHER" id="PTHR35987">
    <property type="entry name" value="PROTEIN PLASTID REDOX INSENSITIVE 2, CHLOROPLASTIC-RELATED"/>
    <property type="match status" value="1"/>
</dbReference>
<feature type="region of interest" description="Disordered" evidence="1">
    <location>
        <begin position="1"/>
        <end position="26"/>
    </location>
</feature>
<dbReference type="PANTHER" id="PTHR35987:SF2">
    <property type="entry name" value="PROTEIN PLASTID REDOX INSENSITIVE 2, CHLOROPLASTIC"/>
    <property type="match status" value="1"/>
</dbReference>
<reference evidence="2 3" key="1">
    <citation type="submission" date="2020-08" db="EMBL/GenBank/DDBJ databases">
        <title>Plant Genome Project.</title>
        <authorList>
            <person name="Zhang R.-G."/>
        </authorList>
    </citation>
    <scope>NUCLEOTIDE SEQUENCE [LARGE SCALE GENOMIC DNA]</scope>
    <source>
        <tissue evidence="2">Rhizome</tissue>
    </source>
</reference>
<evidence type="ECO:0000256" key="1">
    <source>
        <dbReference type="SAM" id="MobiDB-lite"/>
    </source>
</evidence>
<dbReference type="Proteomes" id="UP000734854">
    <property type="component" value="Unassembled WGS sequence"/>
</dbReference>
<organism evidence="2 3">
    <name type="scientific">Zingiber officinale</name>
    <name type="common">Ginger</name>
    <name type="synonym">Amomum zingiber</name>
    <dbReference type="NCBI Taxonomy" id="94328"/>
    <lineage>
        <taxon>Eukaryota</taxon>
        <taxon>Viridiplantae</taxon>
        <taxon>Streptophyta</taxon>
        <taxon>Embryophyta</taxon>
        <taxon>Tracheophyta</taxon>
        <taxon>Spermatophyta</taxon>
        <taxon>Magnoliopsida</taxon>
        <taxon>Liliopsida</taxon>
        <taxon>Zingiberales</taxon>
        <taxon>Zingiberaceae</taxon>
        <taxon>Zingiber</taxon>
    </lineage>
</organism>
<dbReference type="InterPro" id="IPR039349">
    <property type="entry name" value="PRIN2"/>
</dbReference>
<evidence type="ECO:0000313" key="2">
    <source>
        <dbReference type="EMBL" id="KAG6493794.1"/>
    </source>
</evidence>
<gene>
    <name evidence="2" type="ORF">ZIOFF_048797</name>
</gene>
<evidence type="ECO:0000313" key="3">
    <source>
        <dbReference type="Proteomes" id="UP000734854"/>
    </source>
</evidence>
<proteinExistence type="predicted"/>
<accession>A0A8J5FTY2</accession>
<name>A0A8J5FTY2_ZINOF</name>